<evidence type="ECO:0000313" key="2">
    <source>
        <dbReference type="EMBL" id="KAK0960106.1"/>
    </source>
</evidence>
<evidence type="ECO:0000256" key="1">
    <source>
        <dbReference type="SAM" id="MobiDB-lite"/>
    </source>
</evidence>
<proteinExistence type="predicted"/>
<organism evidence="2 3">
    <name type="scientific">Friedmanniomyces endolithicus</name>
    <dbReference type="NCBI Taxonomy" id="329885"/>
    <lineage>
        <taxon>Eukaryota</taxon>
        <taxon>Fungi</taxon>
        <taxon>Dikarya</taxon>
        <taxon>Ascomycota</taxon>
        <taxon>Pezizomycotina</taxon>
        <taxon>Dothideomycetes</taxon>
        <taxon>Dothideomycetidae</taxon>
        <taxon>Mycosphaerellales</taxon>
        <taxon>Teratosphaeriaceae</taxon>
        <taxon>Friedmanniomyces</taxon>
    </lineage>
</organism>
<dbReference type="AlphaFoldDB" id="A0AAN6K4V2"/>
<feature type="compositionally biased region" description="Basic and acidic residues" evidence="1">
    <location>
        <begin position="93"/>
        <end position="102"/>
    </location>
</feature>
<gene>
    <name evidence="2" type="ORF">LTR91_020508</name>
</gene>
<feature type="compositionally biased region" description="Polar residues" evidence="1">
    <location>
        <begin position="123"/>
        <end position="133"/>
    </location>
</feature>
<reference evidence="2" key="1">
    <citation type="submission" date="2023-06" db="EMBL/GenBank/DDBJ databases">
        <title>Black Yeasts Isolated from many extreme environments.</title>
        <authorList>
            <person name="Coleine C."/>
            <person name="Stajich J.E."/>
            <person name="Selbmann L."/>
        </authorList>
    </citation>
    <scope>NUCLEOTIDE SEQUENCE</scope>
    <source>
        <strain evidence="2">CCFEE 5200</strain>
    </source>
</reference>
<dbReference type="EMBL" id="JAUJLE010000338">
    <property type="protein sequence ID" value="KAK0960106.1"/>
    <property type="molecule type" value="Genomic_DNA"/>
</dbReference>
<feature type="region of interest" description="Disordered" evidence="1">
    <location>
        <begin position="93"/>
        <end position="112"/>
    </location>
</feature>
<protein>
    <submittedName>
        <fullName evidence="2">Uncharacterized protein</fullName>
    </submittedName>
</protein>
<sequence length="408" mass="46227">MDVDESVLAEAAEYLLAAFYRSKPTGLRWETFDPLGINDEIENFMRKISFKVRSLVQTVEYGELHMDQVRPSSSTTCRSQDLLIFDDTSTVDEAGRRGRRDQALSLSSMEGPSLLDSQLENIDTHQPTSNTDQRPQENEHNGLRTAPVEEPGQLGSDPHSEKSRKRRQSGVVHGQDQVRARKKSAVTSRSAQNTQSCSRIGDVVAKMASPRVILQLREILSTFPTSKIYIDLNVSDVGLRDLCARIIDRDNIPRIHALAQCLDIHQLYQTFYQQISGQSSRAFEVLTPRSSRPGLSGNPLRRRNKAVTERFVKSMLSELDPVKPAARKYCEDISKFGGRLYDMVDILGKPIVCLLVFAGAKEENALDWRRNTYGRCGYADERDLADDRKAFCRFRLRFQNVFEEASDM</sequence>
<dbReference type="Proteomes" id="UP001175353">
    <property type="component" value="Unassembled WGS sequence"/>
</dbReference>
<feature type="compositionally biased region" description="Polar residues" evidence="1">
    <location>
        <begin position="185"/>
        <end position="197"/>
    </location>
</feature>
<accession>A0AAN6K4V2</accession>
<keyword evidence="3" id="KW-1185">Reference proteome</keyword>
<feature type="region of interest" description="Disordered" evidence="1">
    <location>
        <begin position="123"/>
        <end position="197"/>
    </location>
</feature>
<comment type="caution">
    <text evidence="2">The sequence shown here is derived from an EMBL/GenBank/DDBJ whole genome shotgun (WGS) entry which is preliminary data.</text>
</comment>
<name>A0AAN6K4V2_9PEZI</name>
<evidence type="ECO:0000313" key="3">
    <source>
        <dbReference type="Proteomes" id="UP001175353"/>
    </source>
</evidence>